<dbReference type="GO" id="GO:0016020">
    <property type="term" value="C:membrane"/>
    <property type="evidence" value="ECO:0007669"/>
    <property type="project" value="UniProtKB-SubCell"/>
</dbReference>
<keyword evidence="4 6" id="KW-1133">Transmembrane helix</keyword>
<dbReference type="RefSeq" id="XP_002767857.1">
    <property type="nucleotide sequence ID" value="XM_002767811.1"/>
</dbReference>
<keyword evidence="3 6" id="KW-0812">Transmembrane</keyword>
<dbReference type="InParanoid" id="C5LRR9"/>
<reference evidence="7 8" key="1">
    <citation type="submission" date="2008-07" db="EMBL/GenBank/DDBJ databases">
        <authorList>
            <person name="El-Sayed N."/>
            <person name="Caler E."/>
            <person name="Inman J."/>
            <person name="Amedeo P."/>
            <person name="Hass B."/>
            <person name="Wortman J."/>
        </authorList>
    </citation>
    <scope>NUCLEOTIDE SEQUENCE [LARGE SCALE GENOMIC DNA]</scope>
    <source>
        <strain evidence="8">ATCC 50983 / TXsc</strain>
    </source>
</reference>
<dbReference type="Pfam" id="PF03348">
    <property type="entry name" value="Serinc"/>
    <property type="match status" value="1"/>
</dbReference>
<keyword evidence="8" id="KW-1185">Reference proteome</keyword>
<protein>
    <submittedName>
        <fullName evidence="7">Uncharacterized protein</fullName>
    </submittedName>
</protein>
<feature type="transmembrane region" description="Helical" evidence="6">
    <location>
        <begin position="41"/>
        <end position="62"/>
    </location>
</feature>
<evidence type="ECO:0000313" key="7">
    <source>
        <dbReference type="EMBL" id="EER00575.1"/>
    </source>
</evidence>
<name>C5LRR9_PERM5</name>
<evidence type="ECO:0000256" key="2">
    <source>
        <dbReference type="ARBA" id="ARBA00006665"/>
    </source>
</evidence>
<comment type="subcellular location">
    <subcellularLocation>
        <location evidence="1">Membrane</location>
        <topology evidence="1">Multi-pass membrane protein</topology>
    </subcellularLocation>
</comment>
<gene>
    <name evidence="7" type="ORF">Pmar_PMAR028905</name>
</gene>
<evidence type="ECO:0000256" key="1">
    <source>
        <dbReference type="ARBA" id="ARBA00004141"/>
    </source>
</evidence>
<sequence length="119" mass="13615">MCTCGDGVARKANNRFFVLKFVMIPVVAFGMCFLPNDMFRFLFVTLVPASFIYLLMQQIMLIDLAYSWNESWVQNAELEYSNNETLNRLYHSLINGVYPPWGAATLVGHIRVFCMAISS</sequence>
<dbReference type="Proteomes" id="UP000007800">
    <property type="component" value="Unassembled WGS sequence"/>
</dbReference>
<evidence type="ECO:0000313" key="8">
    <source>
        <dbReference type="Proteomes" id="UP000007800"/>
    </source>
</evidence>
<accession>C5LRR9</accession>
<evidence type="ECO:0000256" key="5">
    <source>
        <dbReference type="ARBA" id="ARBA00023136"/>
    </source>
</evidence>
<comment type="similarity">
    <text evidence="2">Belongs to the TDE1 family.</text>
</comment>
<proteinExistence type="inferred from homology"/>
<dbReference type="AlphaFoldDB" id="C5LRR9"/>
<feature type="transmembrane region" description="Helical" evidence="6">
    <location>
        <begin position="16"/>
        <end position="34"/>
    </location>
</feature>
<dbReference type="GeneID" id="9043659"/>
<organism evidence="8">
    <name type="scientific">Perkinsus marinus (strain ATCC 50983 / TXsc)</name>
    <dbReference type="NCBI Taxonomy" id="423536"/>
    <lineage>
        <taxon>Eukaryota</taxon>
        <taxon>Sar</taxon>
        <taxon>Alveolata</taxon>
        <taxon>Perkinsozoa</taxon>
        <taxon>Perkinsea</taxon>
        <taxon>Perkinsida</taxon>
        <taxon>Perkinsidae</taxon>
        <taxon>Perkinsus</taxon>
    </lineage>
</organism>
<evidence type="ECO:0000256" key="6">
    <source>
        <dbReference type="SAM" id="Phobius"/>
    </source>
</evidence>
<dbReference type="InterPro" id="IPR005016">
    <property type="entry name" value="TDE1/TMS"/>
</dbReference>
<dbReference type="OrthoDB" id="440109at2759"/>
<evidence type="ECO:0000256" key="4">
    <source>
        <dbReference type="ARBA" id="ARBA00022989"/>
    </source>
</evidence>
<dbReference type="EMBL" id="GG684922">
    <property type="protein sequence ID" value="EER00575.1"/>
    <property type="molecule type" value="Genomic_DNA"/>
</dbReference>
<keyword evidence="5 6" id="KW-0472">Membrane</keyword>
<evidence type="ECO:0000256" key="3">
    <source>
        <dbReference type="ARBA" id="ARBA00022692"/>
    </source>
</evidence>